<feature type="compositionally biased region" description="Basic and acidic residues" evidence="1">
    <location>
        <begin position="134"/>
        <end position="145"/>
    </location>
</feature>
<dbReference type="HOGENOM" id="CLU_048663_0_0_1"/>
<reference evidence="3" key="2">
    <citation type="submission" date="2018-05" db="EMBL/GenBank/DDBJ databases">
        <title>OgluRS3 (Oryza glumaepatula Reference Sequence Version 3).</title>
        <authorList>
            <person name="Zhang J."/>
            <person name="Kudrna D."/>
            <person name="Lee S."/>
            <person name="Talag J."/>
            <person name="Welchert J."/>
            <person name="Wing R.A."/>
        </authorList>
    </citation>
    <scope>NUCLEOTIDE SEQUENCE [LARGE SCALE GENOMIC DNA]</scope>
</reference>
<sequence>MQHHCSSNTAHHMMCPRCCCCRPLRARPRLVSSRVLKLGRRNETQTKPLRGGTATVQIAPPHKKRGHLSSPLLLHLPPPPPASGHGRSVVSSPSPRPDRPTGRCPPLPPCPAPSSDPAGSGGGGGGEAAAMATSKKDPPSRDRAARMSPNLKRSSGIEASSAAGYGPRRARSVPSSPDRKFGAAAAAPAAASGSPDVYRPSLSAAGRSTSARSVSGSSRTQPFPKPTLARVKSERATTAAAASPRPPALVVPASNSLKDMARTAPSASSKAPSTLQKSKLSPRPSPDKAAASLKPITQRSPASVTARGGRTPVVSSSRVPGNIAAKKRAESANGGSASSKARSGAPQRAMAASATSKEEKEDEPSMQFEESESISTPSIEDHLHEQLPDPVDLKPLDMSASDSALYGQQAPSSDIPEQQSKNEEVKESFSEDKDVVVGNELHNGGQGADDIAKNITGIVKADDQSQLAEKEEAKAKVDKVWRKDELKSNDVIEETKSKLLEERKSRVKALVGAFETVMSFKE</sequence>
<feature type="compositionally biased region" description="Acidic residues" evidence="1">
    <location>
        <begin position="360"/>
        <end position="372"/>
    </location>
</feature>
<dbReference type="PANTHER" id="PTHR33349:SF13">
    <property type="entry name" value="OS04G0284900 PROTEIN"/>
    <property type="match status" value="1"/>
</dbReference>
<name>A0A0D9ZIF2_9ORYZ</name>
<feature type="compositionally biased region" description="Low complexity" evidence="1">
    <location>
        <begin position="331"/>
        <end position="345"/>
    </location>
</feature>
<proteinExistence type="predicted"/>
<feature type="compositionally biased region" description="Basic and acidic residues" evidence="1">
    <location>
        <begin position="420"/>
        <end position="433"/>
    </location>
</feature>
<dbReference type="PANTHER" id="PTHR33349">
    <property type="entry name" value="EMB|CAB62594.1"/>
    <property type="match status" value="1"/>
</dbReference>
<dbReference type="EnsemblPlants" id="OGLUM04G06080.1">
    <property type="protein sequence ID" value="OGLUM04G06080.1"/>
    <property type="gene ID" value="OGLUM04G06080"/>
</dbReference>
<feature type="compositionally biased region" description="Low complexity" evidence="1">
    <location>
        <begin position="83"/>
        <end position="93"/>
    </location>
</feature>
<dbReference type="Pfam" id="PF07839">
    <property type="entry name" value="CaM_binding"/>
    <property type="match status" value="1"/>
</dbReference>
<feature type="domain" description="Calmodulin-binding" evidence="2">
    <location>
        <begin position="420"/>
        <end position="519"/>
    </location>
</feature>
<dbReference type="Gramene" id="OGLUM04G06080.1">
    <property type="protein sequence ID" value="OGLUM04G06080.1"/>
    <property type="gene ID" value="OGLUM04G06080"/>
</dbReference>
<dbReference type="InterPro" id="IPR012417">
    <property type="entry name" value="CaM-bd_dom_pln"/>
</dbReference>
<reference evidence="3" key="1">
    <citation type="submission" date="2015-04" db="UniProtKB">
        <authorList>
            <consortium name="EnsemblPlants"/>
        </authorList>
    </citation>
    <scope>IDENTIFICATION</scope>
</reference>
<dbReference type="Proteomes" id="UP000026961">
    <property type="component" value="Chromosome 4"/>
</dbReference>
<evidence type="ECO:0000256" key="1">
    <source>
        <dbReference type="SAM" id="MobiDB-lite"/>
    </source>
</evidence>
<feature type="compositionally biased region" description="Low complexity" evidence="1">
    <location>
        <begin position="262"/>
        <end position="274"/>
    </location>
</feature>
<dbReference type="AlphaFoldDB" id="A0A0D9ZIF2"/>
<dbReference type="GO" id="GO:0005516">
    <property type="term" value="F:calmodulin binding"/>
    <property type="evidence" value="ECO:0007669"/>
    <property type="project" value="InterPro"/>
</dbReference>
<feature type="compositionally biased region" description="Basic and acidic residues" evidence="1">
    <location>
        <begin position="379"/>
        <end position="395"/>
    </location>
</feature>
<feature type="compositionally biased region" description="Polar residues" evidence="1">
    <location>
        <begin position="409"/>
        <end position="419"/>
    </location>
</feature>
<evidence type="ECO:0000259" key="2">
    <source>
        <dbReference type="Pfam" id="PF07839"/>
    </source>
</evidence>
<dbReference type="eggNOG" id="ENOG502S64D">
    <property type="taxonomic scope" value="Eukaryota"/>
</dbReference>
<feature type="compositionally biased region" description="Low complexity" evidence="1">
    <location>
        <begin position="182"/>
        <end position="220"/>
    </location>
</feature>
<organism evidence="3">
    <name type="scientific">Oryza glumipatula</name>
    <dbReference type="NCBI Taxonomy" id="40148"/>
    <lineage>
        <taxon>Eukaryota</taxon>
        <taxon>Viridiplantae</taxon>
        <taxon>Streptophyta</taxon>
        <taxon>Embryophyta</taxon>
        <taxon>Tracheophyta</taxon>
        <taxon>Spermatophyta</taxon>
        <taxon>Magnoliopsida</taxon>
        <taxon>Liliopsida</taxon>
        <taxon>Poales</taxon>
        <taxon>Poaceae</taxon>
        <taxon>BOP clade</taxon>
        <taxon>Oryzoideae</taxon>
        <taxon>Oryzeae</taxon>
        <taxon>Oryzinae</taxon>
        <taxon>Oryza</taxon>
    </lineage>
</organism>
<accession>A0A0D9ZIF2</accession>
<keyword evidence="4" id="KW-1185">Reference proteome</keyword>
<protein>
    <recommendedName>
        <fullName evidence="2">Calmodulin-binding domain-containing protein</fullName>
    </recommendedName>
</protein>
<evidence type="ECO:0000313" key="3">
    <source>
        <dbReference type="EnsemblPlants" id="OGLUM04G06080.1"/>
    </source>
</evidence>
<feature type="compositionally biased region" description="Pro residues" evidence="1">
    <location>
        <begin position="103"/>
        <end position="114"/>
    </location>
</feature>
<evidence type="ECO:0000313" key="4">
    <source>
        <dbReference type="Proteomes" id="UP000026961"/>
    </source>
</evidence>
<dbReference type="STRING" id="40148.A0A0D9ZIF2"/>
<feature type="region of interest" description="Disordered" evidence="1">
    <location>
        <begin position="35"/>
        <end position="433"/>
    </location>
</feature>